<organism evidence="4 5">
    <name type="scientific">Oerskovia rustica</name>
    <dbReference type="NCBI Taxonomy" id="2762237"/>
    <lineage>
        <taxon>Bacteria</taxon>
        <taxon>Bacillati</taxon>
        <taxon>Actinomycetota</taxon>
        <taxon>Actinomycetes</taxon>
        <taxon>Micrococcales</taxon>
        <taxon>Cellulomonadaceae</taxon>
        <taxon>Oerskovia</taxon>
    </lineage>
</organism>
<feature type="transmembrane region" description="Helical" evidence="2">
    <location>
        <begin position="114"/>
        <end position="134"/>
    </location>
</feature>
<dbReference type="EMBL" id="JACSQQ010000009">
    <property type="protein sequence ID" value="MBD7950160.1"/>
    <property type="molecule type" value="Genomic_DNA"/>
</dbReference>
<dbReference type="InterPro" id="IPR025565">
    <property type="entry name" value="DUF4328"/>
</dbReference>
<feature type="transmembrane region" description="Helical" evidence="2">
    <location>
        <begin position="192"/>
        <end position="211"/>
    </location>
</feature>
<name>A0ABR8RQW1_9CELL</name>
<keyword evidence="2" id="KW-1133">Transmembrane helix</keyword>
<dbReference type="RefSeq" id="WP_191795622.1">
    <property type="nucleotide sequence ID" value="NZ_JACSQQ010000009.1"/>
</dbReference>
<evidence type="ECO:0000259" key="3">
    <source>
        <dbReference type="Pfam" id="PF14219"/>
    </source>
</evidence>
<proteinExistence type="predicted"/>
<feature type="transmembrane region" description="Helical" evidence="2">
    <location>
        <begin position="217"/>
        <end position="240"/>
    </location>
</feature>
<keyword evidence="2" id="KW-0472">Membrane</keyword>
<dbReference type="Proteomes" id="UP000641803">
    <property type="component" value="Unassembled WGS sequence"/>
</dbReference>
<feature type="transmembrane region" description="Helical" evidence="2">
    <location>
        <begin position="70"/>
        <end position="94"/>
    </location>
</feature>
<evidence type="ECO:0000313" key="4">
    <source>
        <dbReference type="EMBL" id="MBD7950160.1"/>
    </source>
</evidence>
<sequence>MSYQQPADVPPSQGYQGMPPAPQPPGGYPPPPGFPAHPAPQYSGGYPPPTAAWGQVPPRPVASGLGTASLVLAALVALVVVVQFLVSVPAVSTLQALVAGEQVSTGVLDAYDNLSTLVVVLEIAAAVVTIVWLWKSRTFAETVSPGWPHARSRVWVWLGWFVPVVAFWFPYQVVRDVRAATLRVQGQGPGGWWAAWLAFGFATNASARLLGSDNPDVWVALPVFDGVAAAAVVVAALLWAKIVREVSAGQRAATDGVPAPLQVPAPGWS</sequence>
<keyword evidence="2" id="KW-0812">Transmembrane</keyword>
<reference evidence="4 5" key="1">
    <citation type="submission" date="2020-08" db="EMBL/GenBank/DDBJ databases">
        <title>A Genomic Blueprint of the Chicken Gut Microbiome.</title>
        <authorList>
            <person name="Gilroy R."/>
            <person name="Ravi A."/>
            <person name="Getino M."/>
            <person name="Pursley I."/>
            <person name="Horton D.L."/>
            <person name="Alikhan N.-F."/>
            <person name="Baker D."/>
            <person name="Gharbi K."/>
            <person name="Hall N."/>
            <person name="Watson M."/>
            <person name="Adriaenssens E.M."/>
            <person name="Foster-Nyarko E."/>
            <person name="Jarju S."/>
            <person name="Secka A."/>
            <person name="Antonio M."/>
            <person name="Oren A."/>
            <person name="Chaudhuri R."/>
            <person name="La Ragione R.M."/>
            <person name="Hildebrand F."/>
            <person name="Pallen M.J."/>
        </authorList>
    </citation>
    <scope>NUCLEOTIDE SEQUENCE [LARGE SCALE GENOMIC DNA]</scope>
    <source>
        <strain evidence="4 5">Sa4CUA1</strain>
    </source>
</reference>
<gene>
    <name evidence="4" type="ORF">H9652_07055</name>
</gene>
<feature type="compositionally biased region" description="Pro residues" evidence="1">
    <location>
        <begin position="19"/>
        <end position="38"/>
    </location>
</feature>
<comment type="caution">
    <text evidence="4">The sequence shown here is derived from an EMBL/GenBank/DDBJ whole genome shotgun (WGS) entry which is preliminary data.</text>
</comment>
<dbReference type="Pfam" id="PF14219">
    <property type="entry name" value="DUF4328"/>
    <property type="match status" value="1"/>
</dbReference>
<protein>
    <submittedName>
        <fullName evidence="4">DUF4328 domain-containing protein</fullName>
    </submittedName>
</protein>
<evidence type="ECO:0000313" key="5">
    <source>
        <dbReference type="Proteomes" id="UP000641803"/>
    </source>
</evidence>
<accession>A0ABR8RQW1</accession>
<feature type="transmembrane region" description="Helical" evidence="2">
    <location>
        <begin position="154"/>
        <end position="171"/>
    </location>
</feature>
<feature type="domain" description="DUF4328" evidence="3">
    <location>
        <begin position="115"/>
        <end position="247"/>
    </location>
</feature>
<evidence type="ECO:0000256" key="1">
    <source>
        <dbReference type="SAM" id="MobiDB-lite"/>
    </source>
</evidence>
<keyword evidence="5" id="KW-1185">Reference proteome</keyword>
<feature type="region of interest" description="Disordered" evidence="1">
    <location>
        <begin position="1"/>
        <end position="41"/>
    </location>
</feature>
<evidence type="ECO:0000256" key="2">
    <source>
        <dbReference type="SAM" id="Phobius"/>
    </source>
</evidence>